<name>A0ACB8ETZ3_9SAUR</name>
<dbReference type="Proteomes" id="UP000827872">
    <property type="component" value="Linkage Group LG07"/>
</dbReference>
<protein>
    <submittedName>
        <fullName evidence="1">Uncharacterized protein</fullName>
    </submittedName>
</protein>
<evidence type="ECO:0000313" key="1">
    <source>
        <dbReference type="EMBL" id="KAH7995855.1"/>
    </source>
</evidence>
<dbReference type="EMBL" id="CM037620">
    <property type="protein sequence ID" value="KAH7995855.1"/>
    <property type="molecule type" value="Genomic_DNA"/>
</dbReference>
<keyword evidence="2" id="KW-1185">Reference proteome</keyword>
<sequence length="831" mass="92340">MDLAPTARLLLFAVFADGEVAADVDVFNIEKCLQHQVSVAFSKEEGLPGSEVSLQIEAASGALCSLRALDKSVTLKAEINKMFSLDKLFRIPYFYGSDTVSLRGFGYHLEDFEPYPCLLRPGPHPRQKRSLLMAPWYQSEADVFSLFKFLGMKVFTNTDIKKPVSCERPHERLLFRGDKAIVQEKPLPATEQGSQDLDSKPKEKKKSKPRTYFPETWIWDLIPVNEEGKASVSVTSPDTITEWRADAFCVADGGLGLAQPADFRAIQPFFVDPVMPYSVIRGETFELRVTVFNYLKDCIQVKIQLAESKEVEVEPCLACRFTTCLCAEEAQTFSWNVTATQLGRVNLSVTAEAEETQELCGNRISVTPAHGRSDTVIKSLLVKPEGILKEETHNSFLCSSGDAVVEDVSLKLPENPVEDSGRATFSVIGDILGPALQHTDRLLQMPFGCGEQNMVKFVPNIFILQYLEATNQATPETKAKALEYIKKGYQRQLLYQHDNGSYSAFGERDDEGNTWLTAFVARAFGQAKSYIFIDEKHIQDTVRWLEKHQLPSGCFESVGRLFNNALKGGVEDEYSLTAYVTAALLEVHLDKNNTMVQDAIGCLKRNLSFVEDAYPRALLAYVFTLAGDMETRQQLLSDLDEQAIKHDGYVVWSDVETTAYVLLAYLSKPEVSADEIKDITKIAGPLVKSQNPYGGFYSTQSPAHFDIDQATTQGHRGQTSLNTGMQDMDTVVALQALSRYATLTYHEIEGVQVLVKSTTGFQHEFHIDKGNRLVLQQAPLPEVPGEYKVEVSGNGCAYVQLLGQDEELATWAPGRGVEAGAPQPLPGLFLE</sequence>
<accession>A0ACB8ETZ3</accession>
<gene>
    <name evidence="1" type="ORF">K3G42_028918</name>
</gene>
<reference evidence="1" key="1">
    <citation type="submission" date="2021-08" db="EMBL/GenBank/DDBJ databases">
        <title>The first chromosome-level gecko genome reveals the dynamic sex chromosomes of Neotropical dwarf geckos (Sphaerodactylidae: Sphaerodactylus).</title>
        <authorList>
            <person name="Pinto B.J."/>
            <person name="Keating S.E."/>
            <person name="Gamble T."/>
        </authorList>
    </citation>
    <scope>NUCLEOTIDE SEQUENCE</scope>
    <source>
        <strain evidence="1">TG3544</strain>
    </source>
</reference>
<comment type="caution">
    <text evidence="1">The sequence shown here is derived from an EMBL/GenBank/DDBJ whole genome shotgun (WGS) entry which is preliminary data.</text>
</comment>
<organism evidence="1 2">
    <name type="scientific">Sphaerodactylus townsendi</name>
    <dbReference type="NCBI Taxonomy" id="933632"/>
    <lineage>
        <taxon>Eukaryota</taxon>
        <taxon>Metazoa</taxon>
        <taxon>Chordata</taxon>
        <taxon>Craniata</taxon>
        <taxon>Vertebrata</taxon>
        <taxon>Euteleostomi</taxon>
        <taxon>Lepidosauria</taxon>
        <taxon>Squamata</taxon>
        <taxon>Bifurcata</taxon>
        <taxon>Gekkota</taxon>
        <taxon>Sphaerodactylidae</taxon>
        <taxon>Sphaerodactylus</taxon>
    </lineage>
</organism>
<evidence type="ECO:0000313" key="2">
    <source>
        <dbReference type="Proteomes" id="UP000827872"/>
    </source>
</evidence>
<proteinExistence type="predicted"/>